<dbReference type="PANTHER" id="PTHR36971">
    <property type="entry name" value="UNNAMED PRODUCT"/>
    <property type="match status" value="1"/>
</dbReference>
<evidence type="ECO:0008006" key="3">
    <source>
        <dbReference type="Google" id="ProtNLM"/>
    </source>
</evidence>
<reference evidence="1 2" key="1">
    <citation type="journal article" date="2016" name="Nat. Commun.">
        <title>Thousands of microbial genomes shed light on interconnected biogeochemical processes in an aquifer system.</title>
        <authorList>
            <person name="Anantharaman K."/>
            <person name="Brown C.T."/>
            <person name="Hug L.A."/>
            <person name="Sharon I."/>
            <person name="Castelle C.J."/>
            <person name="Probst A.J."/>
            <person name="Thomas B.C."/>
            <person name="Singh A."/>
            <person name="Wilkins M.J."/>
            <person name="Karaoz U."/>
            <person name="Brodie E.L."/>
            <person name="Williams K.H."/>
            <person name="Hubbard S.S."/>
            <person name="Banfield J.F."/>
        </authorList>
    </citation>
    <scope>NUCLEOTIDE SEQUENCE [LARGE SCALE GENOMIC DNA]</scope>
</reference>
<proteinExistence type="predicted"/>
<dbReference type="Proteomes" id="UP000177082">
    <property type="component" value="Unassembled WGS sequence"/>
</dbReference>
<evidence type="ECO:0000313" key="1">
    <source>
        <dbReference type="EMBL" id="OGM61447.1"/>
    </source>
</evidence>
<dbReference type="PANTHER" id="PTHR36971:SF1">
    <property type="entry name" value="METHYLTRANSFERASE DOMAIN-CONTAINING PROTEIN"/>
    <property type="match status" value="1"/>
</dbReference>
<dbReference type="AlphaFoldDB" id="A0A1F8BBL0"/>
<dbReference type="EMBL" id="MGHF01000039">
    <property type="protein sequence ID" value="OGM61447.1"/>
    <property type="molecule type" value="Genomic_DNA"/>
</dbReference>
<dbReference type="STRING" id="1802519.A2961_00945"/>
<accession>A0A1F8BBL0</accession>
<sequence length="175" mass="20133">MGIIRGHRFHGDPNRFQVLADYIAEKYKGRVEAIADVAGGQGMLTKILHKKYNFDAEVIDTREYVLRGVKFRRAEYKTEMADYYDLVIGLHPDEATKAVAESALVRPTIIIPCCNFWDRKRKLGRDALLEEIGQYFKQNSIKFKKVKFDFEGPKNVGLVSEPPIGENKSYRSCQR</sequence>
<comment type="caution">
    <text evidence="1">The sequence shown here is derived from an EMBL/GenBank/DDBJ whole genome shotgun (WGS) entry which is preliminary data.</text>
</comment>
<evidence type="ECO:0000313" key="2">
    <source>
        <dbReference type="Proteomes" id="UP000177082"/>
    </source>
</evidence>
<gene>
    <name evidence="1" type="ORF">A2961_00945</name>
</gene>
<protein>
    <recommendedName>
        <fullName evidence="3">Methyltransferase domain-containing protein</fullName>
    </recommendedName>
</protein>
<organism evidence="1 2">
    <name type="scientific">Candidatus Woesebacteria bacterium RIFCSPLOWO2_01_FULL_39_21</name>
    <dbReference type="NCBI Taxonomy" id="1802519"/>
    <lineage>
        <taxon>Bacteria</taxon>
        <taxon>Candidatus Woeseibacteriota</taxon>
    </lineage>
</organism>
<name>A0A1F8BBL0_9BACT</name>